<name>A0A101LVI3_PICGL</name>
<keyword evidence="1" id="KW-0496">Mitochondrion</keyword>
<sequence>MCLVLDLMTLLPLLIQIPGPCYYIHSIIYWMGFAHTQCRCSWRAPSSGGESIQVS</sequence>
<reference evidence="1" key="1">
    <citation type="journal article" date="2015" name="Genome Biol. Evol.">
        <title>Organellar Genomes of White Spruce (Picea glauca): Assembly and Annotation.</title>
        <authorList>
            <person name="Jackman S.D."/>
            <person name="Warren R.L."/>
            <person name="Gibb E.A."/>
            <person name="Vandervalk B.P."/>
            <person name="Mohamadi H."/>
            <person name="Chu J."/>
            <person name="Raymond A."/>
            <person name="Pleasance S."/>
            <person name="Coope R."/>
            <person name="Wildung M.R."/>
            <person name="Ritland C.E."/>
            <person name="Bousquet J."/>
            <person name="Jones S.J."/>
            <person name="Bohlmann J."/>
            <person name="Birol I."/>
        </authorList>
    </citation>
    <scope>NUCLEOTIDE SEQUENCE [LARGE SCALE GENOMIC DNA]</scope>
    <source>
        <tissue evidence="1">Flushing bud</tissue>
    </source>
</reference>
<gene>
    <name evidence="1" type="ORF">ABT39_MTgene1925</name>
</gene>
<dbReference type="EMBL" id="LKAM01000013">
    <property type="protein sequence ID" value="KUM46119.1"/>
    <property type="molecule type" value="Genomic_DNA"/>
</dbReference>
<accession>A0A101LVI3</accession>
<evidence type="ECO:0000313" key="1">
    <source>
        <dbReference type="EMBL" id="KUM46119.1"/>
    </source>
</evidence>
<organism evidence="1">
    <name type="scientific">Picea glauca</name>
    <name type="common">White spruce</name>
    <name type="synonym">Pinus glauca</name>
    <dbReference type="NCBI Taxonomy" id="3330"/>
    <lineage>
        <taxon>Eukaryota</taxon>
        <taxon>Viridiplantae</taxon>
        <taxon>Streptophyta</taxon>
        <taxon>Embryophyta</taxon>
        <taxon>Tracheophyta</taxon>
        <taxon>Spermatophyta</taxon>
        <taxon>Pinopsida</taxon>
        <taxon>Pinidae</taxon>
        <taxon>Conifers I</taxon>
        <taxon>Pinales</taxon>
        <taxon>Pinaceae</taxon>
        <taxon>Picea</taxon>
    </lineage>
</organism>
<comment type="caution">
    <text evidence="1">The sequence shown here is derived from an EMBL/GenBank/DDBJ whole genome shotgun (WGS) entry which is preliminary data.</text>
</comment>
<geneLocation type="mitochondrion" evidence="1"/>
<proteinExistence type="predicted"/>
<dbReference type="AlphaFoldDB" id="A0A101LVI3"/>
<protein>
    <submittedName>
        <fullName evidence="1">Uncharacterized protein</fullName>
    </submittedName>
</protein>